<reference evidence="3 4" key="1">
    <citation type="journal article" date="2024" name="BMC Genomics">
        <title>De novo assembly and annotation of Popillia japonica's genome with initial clues to its potential as an invasive pest.</title>
        <authorList>
            <person name="Cucini C."/>
            <person name="Boschi S."/>
            <person name="Funari R."/>
            <person name="Cardaioli E."/>
            <person name="Iannotti N."/>
            <person name="Marturano G."/>
            <person name="Paoli F."/>
            <person name="Bruttini M."/>
            <person name="Carapelli A."/>
            <person name="Frati F."/>
            <person name="Nardi F."/>
        </authorList>
    </citation>
    <scope>NUCLEOTIDE SEQUENCE [LARGE SCALE GENOMIC DNA]</scope>
    <source>
        <strain evidence="3">DMR45628</strain>
    </source>
</reference>
<keyword evidence="2" id="KW-0732">Signal</keyword>
<dbReference type="AlphaFoldDB" id="A0AAW1JJB7"/>
<gene>
    <name evidence="3" type="ORF">QE152_g27836</name>
</gene>
<feature type="chain" id="PRO_5043721533" evidence="2">
    <location>
        <begin position="20"/>
        <end position="180"/>
    </location>
</feature>
<keyword evidence="1" id="KW-0472">Membrane</keyword>
<dbReference type="Proteomes" id="UP001458880">
    <property type="component" value="Unassembled WGS sequence"/>
</dbReference>
<comment type="caution">
    <text evidence="3">The sequence shown here is derived from an EMBL/GenBank/DDBJ whole genome shotgun (WGS) entry which is preliminary data.</text>
</comment>
<protein>
    <submittedName>
        <fullName evidence="3">Uncharacterized protein</fullName>
    </submittedName>
</protein>
<evidence type="ECO:0000256" key="2">
    <source>
        <dbReference type="SAM" id="SignalP"/>
    </source>
</evidence>
<feature type="transmembrane region" description="Helical" evidence="1">
    <location>
        <begin position="107"/>
        <end position="140"/>
    </location>
</feature>
<name>A0AAW1JJB7_POPJA</name>
<feature type="signal peptide" evidence="2">
    <location>
        <begin position="1"/>
        <end position="19"/>
    </location>
</feature>
<dbReference type="EMBL" id="JASPKY010000349">
    <property type="protein sequence ID" value="KAK9704468.1"/>
    <property type="molecule type" value="Genomic_DNA"/>
</dbReference>
<proteinExistence type="predicted"/>
<evidence type="ECO:0000313" key="4">
    <source>
        <dbReference type="Proteomes" id="UP001458880"/>
    </source>
</evidence>
<keyword evidence="1" id="KW-0812">Transmembrane</keyword>
<evidence type="ECO:0000256" key="1">
    <source>
        <dbReference type="SAM" id="Phobius"/>
    </source>
</evidence>
<accession>A0AAW1JJB7</accession>
<keyword evidence="4" id="KW-1185">Reference proteome</keyword>
<keyword evidence="1" id="KW-1133">Transmembrane helix</keyword>
<evidence type="ECO:0000313" key="3">
    <source>
        <dbReference type="EMBL" id="KAK9704468.1"/>
    </source>
</evidence>
<sequence>MHRSGLFVFVCLLCGKVLCEGAAATVKPPEQTPTNVEQPVSYIPHATFPYAETYPNPTGYENYLVPVGPQYPDLKDEETSVLPTTPVIVPPQTILQVALKMFAKVGLFLLGGVALLFVGGVFTTAVCSLTPLCTITFAGFRNVNKETMRSYVTPDSITAAASFVQDAIGKYQRLQRAVQR</sequence>
<organism evidence="3 4">
    <name type="scientific">Popillia japonica</name>
    <name type="common">Japanese beetle</name>
    <dbReference type="NCBI Taxonomy" id="7064"/>
    <lineage>
        <taxon>Eukaryota</taxon>
        <taxon>Metazoa</taxon>
        <taxon>Ecdysozoa</taxon>
        <taxon>Arthropoda</taxon>
        <taxon>Hexapoda</taxon>
        <taxon>Insecta</taxon>
        <taxon>Pterygota</taxon>
        <taxon>Neoptera</taxon>
        <taxon>Endopterygota</taxon>
        <taxon>Coleoptera</taxon>
        <taxon>Polyphaga</taxon>
        <taxon>Scarabaeiformia</taxon>
        <taxon>Scarabaeidae</taxon>
        <taxon>Rutelinae</taxon>
        <taxon>Popillia</taxon>
    </lineage>
</organism>